<dbReference type="EMBL" id="JAIQCV010000012">
    <property type="protein sequence ID" value="KAH1038008.1"/>
    <property type="molecule type" value="Genomic_DNA"/>
</dbReference>
<comment type="caution">
    <text evidence="1">The sequence shown here is derived from an EMBL/GenBank/DDBJ whole genome shotgun (WGS) entry which is preliminary data.</text>
</comment>
<evidence type="ECO:0000313" key="2">
    <source>
        <dbReference type="Proteomes" id="UP000828251"/>
    </source>
</evidence>
<dbReference type="OrthoDB" id="1744507at2759"/>
<sequence>MERKRTQKPKDLSNSKCFFYNKKGHFKVSYKDSKDYLVTKGKCMKLFMIETCLVEDSIDH</sequence>
<protein>
    <submittedName>
        <fullName evidence="1">Uncharacterized protein</fullName>
    </submittedName>
</protein>
<evidence type="ECO:0000313" key="1">
    <source>
        <dbReference type="EMBL" id="KAH1038008.1"/>
    </source>
</evidence>
<dbReference type="AlphaFoldDB" id="A0A9D3ZHY1"/>
<accession>A0A9D3ZHY1</accession>
<organism evidence="1 2">
    <name type="scientific">Gossypium stocksii</name>
    <dbReference type="NCBI Taxonomy" id="47602"/>
    <lineage>
        <taxon>Eukaryota</taxon>
        <taxon>Viridiplantae</taxon>
        <taxon>Streptophyta</taxon>
        <taxon>Embryophyta</taxon>
        <taxon>Tracheophyta</taxon>
        <taxon>Spermatophyta</taxon>
        <taxon>Magnoliopsida</taxon>
        <taxon>eudicotyledons</taxon>
        <taxon>Gunneridae</taxon>
        <taxon>Pentapetalae</taxon>
        <taxon>rosids</taxon>
        <taxon>malvids</taxon>
        <taxon>Malvales</taxon>
        <taxon>Malvaceae</taxon>
        <taxon>Malvoideae</taxon>
        <taxon>Gossypium</taxon>
    </lineage>
</organism>
<proteinExistence type="predicted"/>
<reference evidence="1 2" key="1">
    <citation type="journal article" date="2021" name="Plant Biotechnol. J.">
        <title>Multi-omics assisted identification of the key and species-specific regulatory components of drought-tolerant mechanisms in Gossypium stocksii.</title>
        <authorList>
            <person name="Yu D."/>
            <person name="Ke L."/>
            <person name="Zhang D."/>
            <person name="Wu Y."/>
            <person name="Sun Y."/>
            <person name="Mei J."/>
            <person name="Sun J."/>
            <person name="Sun Y."/>
        </authorList>
    </citation>
    <scope>NUCLEOTIDE SEQUENCE [LARGE SCALE GENOMIC DNA]</scope>
    <source>
        <strain evidence="2">cv. E1</strain>
        <tissue evidence="1">Leaf</tissue>
    </source>
</reference>
<keyword evidence="2" id="KW-1185">Reference proteome</keyword>
<name>A0A9D3ZHY1_9ROSI</name>
<gene>
    <name evidence="1" type="ORF">J1N35_039751</name>
</gene>
<dbReference type="Proteomes" id="UP000828251">
    <property type="component" value="Unassembled WGS sequence"/>
</dbReference>